<dbReference type="EMBL" id="SODF01000002">
    <property type="protein sequence ID" value="TDW18579.1"/>
    <property type="molecule type" value="Genomic_DNA"/>
</dbReference>
<name>A0A4R7ZL93_9ACTN</name>
<organism evidence="3 4">
    <name type="scientific">Kribbella kalugense</name>
    <dbReference type="NCBI Taxonomy" id="2512221"/>
    <lineage>
        <taxon>Bacteria</taxon>
        <taxon>Bacillati</taxon>
        <taxon>Actinomycetota</taxon>
        <taxon>Actinomycetes</taxon>
        <taxon>Propionibacteriales</taxon>
        <taxon>Kribbellaceae</taxon>
        <taxon>Kribbella</taxon>
    </lineage>
</organism>
<sequence>MSVDWTRDEIILACDLVMANGWKELRASRPEVVELSQLLVRAPLHPTAVRDDKFRNPNGVGRKTSDIATQHPDYRGRPTRGNRLDRTVLDEFRTEPERMRRVAAEIRAAIERGDVETLPTSEIVAEDVEAQEGRILFARHLRRERSPELRRRKLAQVQAEGLAVACEVCGFDFAVAYGERGRGYIEVHHVLPLHVSGTIKTRLQDLALLCANCHRMAHRGVWITPSALRELLATS</sequence>
<dbReference type="InterPro" id="IPR003615">
    <property type="entry name" value="HNH_nuc"/>
</dbReference>
<evidence type="ECO:0000256" key="1">
    <source>
        <dbReference type="SAM" id="MobiDB-lite"/>
    </source>
</evidence>
<reference evidence="3 4" key="1">
    <citation type="submission" date="2019-03" db="EMBL/GenBank/DDBJ databases">
        <title>Genomic Encyclopedia of Type Strains, Phase III (KMG-III): the genomes of soil and plant-associated and newly described type strains.</title>
        <authorList>
            <person name="Whitman W."/>
        </authorList>
    </citation>
    <scope>NUCLEOTIDE SEQUENCE [LARGE SCALE GENOMIC DNA]</scope>
    <source>
        <strain evidence="3 4">VKM Ac-2570</strain>
    </source>
</reference>
<dbReference type="RefSeq" id="WP_134121553.1">
    <property type="nucleotide sequence ID" value="NZ_SODF01000002.1"/>
</dbReference>
<dbReference type="Pfam" id="PF01844">
    <property type="entry name" value="HNH"/>
    <property type="match status" value="1"/>
</dbReference>
<dbReference type="CDD" id="cd00085">
    <property type="entry name" value="HNHc"/>
    <property type="match status" value="1"/>
</dbReference>
<dbReference type="GO" id="GO:0003676">
    <property type="term" value="F:nucleic acid binding"/>
    <property type="evidence" value="ECO:0007669"/>
    <property type="project" value="InterPro"/>
</dbReference>
<comment type="caution">
    <text evidence="3">The sequence shown here is derived from an EMBL/GenBank/DDBJ whole genome shotgun (WGS) entry which is preliminary data.</text>
</comment>
<evidence type="ECO:0000313" key="3">
    <source>
        <dbReference type="EMBL" id="TDW18579.1"/>
    </source>
</evidence>
<feature type="compositionally biased region" description="Basic and acidic residues" evidence="1">
    <location>
        <begin position="72"/>
        <end position="81"/>
    </location>
</feature>
<accession>A0A4R7ZL93</accession>
<evidence type="ECO:0000259" key="2">
    <source>
        <dbReference type="Pfam" id="PF01844"/>
    </source>
</evidence>
<dbReference type="Gene3D" id="1.10.30.50">
    <property type="match status" value="1"/>
</dbReference>
<gene>
    <name evidence="3" type="ORF">EV650_5168</name>
</gene>
<dbReference type="GO" id="GO:0008270">
    <property type="term" value="F:zinc ion binding"/>
    <property type="evidence" value="ECO:0007669"/>
    <property type="project" value="InterPro"/>
</dbReference>
<proteinExistence type="predicted"/>
<protein>
    <submittedName>
        <fullName evidence="3">5-methylcytosine-specific restriction protein A</fullName>
    </submittedName>
</protein>
<dbReference type="OrthoDB" id="3741440at2"/>
<feature type="domain" description="HNH" evidence="2">
    <location>
        <begin position="166"/>
        <end position="219"/>
    </location>
</feature>
<dbReference type="GO" id="GO:0004519">
    <property type="term" value="F:endonuclease activity"/>
    <property type="evidence" value="ECO:0007669"/>
    <property type="project" value="InterPro"/>
</dbReference>
<dbReference type="AlphaFoldDB" id="A0A4R7ZL93"/>
<evidence type="ECO:0000313" key="4">
    <source>
        <dbReference type="Proteomes" id="UP000295447"/>
    </source>
</evidence>
<dbReference type="InterPro" id="IPR002711">
    <property type="entry name" value="HNH"/>
</dbReference>
<dbReference type="Proteomes" id="UP000295447">
    <property type="component" value="Unassembled WGS sequence"/>
</dbReference>
<keyword evidence="4" id="KW-1185">Reference proteome</keyword>
<feature type="region of interest" description="Disordered" evidence="1">
    <location>
        <begin position="49"/>
        <end position="81"/>
    </location>
</feature>